<feature type="transmembrane region" description="Helical" evidence="12">
    <location>
        <begin position="24"/>
        <end position="48"/>
    </location>
</feature>
<evidence type="ECO:0000313" key="16">
    <source>
        <dbReference type="Proteomes" id="UP000472262"/>
    </source>
</evidence>
<dbReference type="GO" id="GO:0005524">
    <property type="term" value="F:ATP binding"/>
    <property type="evidence" value="ECO:0007669"/>
    <property type="project" value="UniProtKB-KW"/>
</dbReference>
<comment type="similarity">
    <text evidence="2">Belongs to the ABC transporter superfamily. ABCB family. Multidrug resistance exporter (TC 3.A.1.201) subfamily.</text>
</comment>
<dbReference type="SMART" id="SM00382">
    <property type="entry name" value="AAA"/>
    <property type="match status" value="2"/>
</dbReference>
<dbReference type="GO" id="GO:0015421">
    <property type="term" value="F:ABC-type oligopeptide transporter activity"/>
    <property type="evidence" value="ECO:0007669"/>
    <property type="project" value="TreeGrafter"/>
</dbReference>
<evidence type="ECO:0000313" key="15">
    <source>
        <dbReference type="Ensembl" id="ENSSGRP00000008656.1"/>
    </source>
</evidence>
<keyword evidence="3" id="KW-0813">Transport</keyword>
<evidence type="ECO:0000256" key="9">
    <source>
        <dbReference type="ARBA" id="ARBA00022989"/>
    </source>
</evidence>
<feature type="transmembrane region" description="Helical" evidence="12">
    <location>
        <begin position="216"/>
        <end position="238"/>
    </location>
</feature>
<dbReference type="PANTHER" id="PTHR43394">
    <property type="entry name" value="ATP-DEPENDENT PERMEASE MDL1, MITOCHONDRIAL"/>
    <property type="match status" value="1"/>
</dbReference>
<dbReference type="GO" id="GO:0005743">
    <property type="term" value="C:mitochondrial inner membrane"/>
    <property type="evidence" value="ECO:0007669"/>
    <property type="project" value="TreeGrafter"/>
</dbReference>
<dbReference type="InterPro" id="IPR003593">
    <property type="entry name" value="AAA+_ATPase"/>
</dbReference>
<organism evidence="15 16">
    <name type="scientific">Sinocyclocheilus grahami</name>
    <name type="common">Dianchi golden-line fish</name>
    <name type="synonym">Barbus grahami</name>
    <dbReference type="NCBI Taxonomy" id="75366"/>
    <lineage>
        <taxon>Eukaryota</taxon>
        <taxon>Metazoa</taxon>
        <taxon>Chordata</taxon>
        <taxon>Craniata</taxon>
        <taxon>Vertebrata</taxon>
        <taxon>Euteleostomi</taxon>
        <taxon>Actinopterygii</taxon>
        <taxon>Neopterygii</taxon>
        <taxon>Teleostei</taxon>
        <taxon>Ostariophysi</taxon>
        <taxon>Cypriniformes</taxon>
        <taxon>Cyprinidae</taxon>
        <taxon>Cyprininae</taxon>
        <taxon>Sinocyclocheilus</taxon>
    </lineage>
</organism>
<evidence type="ECO:0000259" key="13">
    <source>
        <dbReference type="PROSITE" id="PS50893"/>
    </source>
</evidence>
<dbReference type="InterPro" id="IPR017871">
    <property type="entry name" value="ABC_transporter-like_CS"/>
</dbReference>
<evidence type="ECO:0000256" key="1">
    <source>
        <dbReference type="ARBA" id="ARBA00004141"/>
    </source>
</evidence>
<dbReference type="Pfam" id="PF00664">
    <property type="entry name" value="ABC_membrane"/>
    <property type="match status" value="2"/>
</dbReference>
<feature type="domain" description="ABC transmembrane type-1" evidence="14">
    <location>
        <begin position="614"/>
        <end position="866"/>
    </location>
</feature>
<accession>A0A672KGR8</accession>
<keyword evidence="5" id="KW-0677">Repeat</keyword>
<dbReference type="FunFam" id="3.40.50.300:FF:000479">
    <property type="entry name" value="Multidrug resistance protein 1A"/>
    <property type="match status" value="2"/>
</dbReference>
<dbReference type="InterPro" id="IPR027417">
    <property type="entry name" value="P-loop_NTPase"/>
</dbReference>
<evidence type="ECO:0000256" key="7">
    <source>
        <dbReference type="ARBA" id="ARBA00022840"/>
    </source>
</evidence>
<dbReference type="FunFam" id="1.20.1560.10:FF:000046">
    <property type="entry name" value="ATP-binding cassette subfamily B member 11"/>
    <property type="match status" value="1"/>
</dbReference>
<evidence type="ECO:0000256" key="3">
    <source>
        <dbReference type="ARBA" id="ARBA00022448"/>
    </source>
</evidence>
<feature type="transmembrane region" description="Helical" evidence="12">
    <location>
        <begin position="837"/>
        <end position="857"/>
    </location>
</feature>
<evidence type="ECO:0000256" key="5">
    <source>
        <dbReference type="ARBA" id="ARBA00022737"/>
    </source>
</evidence>
<protein>
    <submittedName>
        <fullName evidence="15">Bile salt export pump-like</fullName>
    </submittedName>
</protein>
<feature type="transmembrane region" description="Helical" evidence="12">
    <location>
        <begin position="129"/>
        <end position="160"/>
    </location>
</feature>
<feature type="transmembrane region" description="Helical" evidence="12">
    <location>
        <begin position="759"/>
        <end position="779"/>
    </location>
</feature>
<dbReference type="CDD" id="cd03249">
    <property type="entry name" value="ABC_MTABC3_MDL1_MDL2"/>
    <property type="match status" value="2"/>
</dbReference>
<keyword evidence="10 12" id="KW-0472">Membrane</keyword>
<dbReference type="InterPro" id="IPR003439">
    <property type="entry name" value="ABC_transporter-like_ATP-bd"/>
</dbReference>
<proteinExistence type="inferred from homology"/>
<dbReference type="CDD" id="cd18578">
    <property type="entry name" value="ABC_6TM_Pgp_ABCB1_D2_like"/>
    <property type="match status" value="1"/>
</dbReference>
<evidence type="ECO:0000256" key="2">
    <source>
        <dbReference type="ARBA" id="ARBA00007577"/>
    </source>
</evidence>
<keyword evidence="4 12" id="KW-0812">Transmembrane</keyword>
<comment type="subcellular location">
    <subcellularLocation>
        <location evidence="1">Membrane</location>
        <topology evidence="1">Multi-pass membrane protein</topology>
    </subcellularLocation>
</comment>
<sequence>MLDFSLISLFLISGQFRFATWKEVLIMVVGSVCSLVHGAASPLMLLVYGMMTNTFVDYELEVHELANPNKTCINNTITWLDGTVVERPDNSTAYCGIFFEVDYWSIDINKINNAIADQVSIFIERISTFIFGFMVGFIGGWKLTLVVIAVSPLIGLAAVARLTGRELSAYAKAGAVADEVISSIRTVAAFGGEHKETERYDRNLVVAQAWGIKKGAIIGVFQGYLWCIIFLCYALAFWYGSKLVIETKELTPGGLVQVFFGVLMGAMNLGQASPCLEAFASGRAAAKSIFDTIDRQPEIDCFSEEGHALDKVKGDIEFHSVHFNYPSRPEVKILDDLNVVVRAGETTAFVGPSGSGKSTTIQLIQRFYDPKEGMVALDGHDIRSLNIQWLRSLIGVVEQEPVLFATTIAENIRFGRPGVTMEEIIEAAKQANAYNFIVDLPQKFDTLVGEGGGQMSGGQKQRIAIARALVRNPRILLLDMATSALDNESEAVVQEALDKARQGRTTISIAHRLSTIRNADVIMGFEHGRAVERGKHSQLLDRKGVYFTLVTLQNQGKDTDSDKPDYSEYRDALRCIKAFDIILRGDKGKDEDVIEPAPVARILRYNRPEWPCMLLGSLGAAINGSVNPIYALLFSEILGVRHTHEHKIQRQINGICILFVSIGVLSFFSQFLQGYSFAKSGELLTRRLRKVGFQAILKQEIGWFDNPINSPGALTTRLATDASMVQGAAGSQIGMIVNSLTNIGASFIIAYYFSWKLSLVVTCFLPLIGLSGVFQAKMLTGFANEDKNALEAAGQVSSEALSNIRTIAGLAKEKHFVSQYEEQLQAPYKGAKKKAHVYGICFAFAQCVIFMAFAASFRYGGYLVSNEGVISALVTSATALGRASSFTPDYAKAKIAAAQLFKLLDRVPKISISKTEGQSWDDFKGLIEFKGCRFTYPSRPDIQVLRGLEVSVHPGQTLAFVGSSGCGKSTSVQLLERFYEPDEGQVLIDGRPSASISVPFLRSQIGIVSQEPVLFDCSIAENIQYGDNSRTVSMEEIIEAAKKAYLHDFVMTLPDKYETQVGAQGSQLSRGQKQRIAIARAIVRNPKILLLDEATSALDTESEKVVQAALDEARQGRTCIVIAHRLSTIQTADIIAVMSQGVVIEKGTHEELMARKAAYYKLVTTGAPIS</sequence>
<feature type="transmembrane region" description="Helical" evidence="12">
    <location>
        <begin position="657"/>
        <end position="678"/>
    </location>
</feature>
<keyword evidence="16" id="KW-1185">Reference proteome</keyword>
<keyword evidence="7" id="KW-0067">ATP-binding</keyword>
<dbReference type="GO" id="GO:0016887">
    <property type="term" value="F:ATP hydrolysis activity"/>
    <property type="evidence" value="ECO:0007669"/>
    <property type="project" value="InterPro"/>
</dbReference>
<dbReference type="InterPro" id="IPR011527">
    <property type="entry name" value="ABC1_TM_dom"/>
</dbReference>
<evidence type="ECO:0000256" key="10">
    <source>
        <dbReference type="ARBA" id="ARBA00023136"/>
    </source>
</evidence>
<feature type="domain" description="ABC transporter" evidence="13">
    <location>
        <begin position="927"/>
        <end position="1165"/>
    </location>
</feature>
<feature type="domain" description="ABC transporter" evidence="13">
    <location>
        <begin position="316"/>
        <end position="552"/>
    </location>
</feature>
<dbReference type="PROSITE" id="PS50929">
    <property type="entry name" value="ABC_TM1F"/>
    <property type="match status" value="2"/>
</dbReference>
<reference evidence="15" key="2">
    <citation type="submission" date="2025-09" db="UniProtKB">
        <authorList>
            <consortium name="Ensembl"/>
        </authorList>
    </citation>
    <scope>IDENTIFICATION</scope>
</reference>
<keyword evidence="11" id="KW-0325">Glycoprotein</keyword>
<reference evidence="15" key="1">
    <citation type="submission" date="2025-08" db="UniProtKB">
        <authorList>
            <consortium name="Ensembl"/>
        </authorList>
    </citation>
    <scope>IDENTIFICATION</scope>
</reference>
<dbReference type="AlphaFoldDB" id="A0A672KGR8"/>
<dbReference type="Pfam" id="PF00005">
    <property type="entry name" value="ABC_tran"/>
    <property type="match status" value="2"/>
</dbReference>
<dbReference type="Ensembl" id="ENSSGRT00000009444.1">
    <property type="protein sequence ID" value="ENSSGRP00000008656.1"/>
    <property type="gene ID" value="ENSSGRG00000005333.1"/>
</dbReference>
<evidence type="ECO:0000259" key="14">
    <source>
        <dbReference type="PROSITE" id="PS50929"/>
    </source>
</evidence>
<evidence type="ECO:0000256" key="6">
    <source>
        <dbReference type="ARBA" id="ARBA00022741"/>
    </source>
</evidence>
<dbReference type="PROSITE" id="PS00211">
    <property type="entry name" value="ABC_TRANSPORTER_1"/>
    <property type="match status" value="1"/>
</dbReference>
<dbReference type="CDD" id="cd18577">
    <property type="entry name" value="ABC_6TM_Pgp_ABCB1_D1_like"/>
    <property type="match status" value="1"/>
</dbReference>
<evidence type="ECO:0000256" key="4">
    <source>
        <dbReference type="ARBA" id="ARBA00022692"/>
    </source>
</evidence>
<evidence type="ECO:0000256" key="12">
    <source>
        <dbReference type="SAM" id="Phobius"/>
    </source>
</evidence>
<keyword evidence="6" id="KW-0547">Nucleotide-binding</keyword>
<dbReference type="Proteomes" id="UP000472262">
    <property type="component" value="Unassembled WGS sequence"/>
</dbReference>
<keyword evidence="8" id="KW-1278">Translocase</keyword>
<feature type="domain" description="ABC transmembrane type-1" evidence="14">
    <location>
        <begin position="107"/>
        <end position="281"/>
    </location>
</feature>
<dbReference type="SUPFAM" id="SSF52540">
    <property type="entry name" value="P-loop containing nucleoside triphosphate hydrolases"/>
    <property type="match status" value="2"/>
</dbReference>
<evidence type="ECO:0000256" key="11">
    <source>
        <dbReference type="ARBA" id="ARBA00023180"/>
    </source>
</evidence>
<dbReference type="InterPro" id="IPR036640">
    <property type="entry name" value="ABC1_TM_sf"/>
</dbReference>
<name>A0A672KGR8_SINGR</name>
<gene>
    <name evidence="15" type="primary">LOC107566754</name>
</gene>
<dbReference type="InterPro" id="IPR039421">
    <property type="entry name" value="Type_1_exporter"/>
</dbReference>
<dbReference type="GO" id="GO:0090374">
    <property type="term" value="P:oligopeptide export from mitochondrion"/>
    <property type="evidence" value="ECO:0007669"/>
    <property type="project" value="TreeGrafter"/>
</dbReference>
<dbReference type="PROSITE" id="PS50893">
    <property type="entry name" value="ABC_TRANSPORTER_2"/>
    <property type="match status" value="2"/>
</dbReference>
<dbReference type="PANTHER" id="PTHR43394:SF27">
    <property type="entry name" value="ATP-DEPENDENT TRANSLOCASE ABCB1-LIKE"/>
    <property type="match status" value="1"/>
</dbReference>
<evidence type="ECO:0000256" key="8">
    <source>
        <dbReference type="ARBA" id="ARBA00022967"/>
    </source>
</evidence>
<dbReference type="Gene3D" id="1.20.1560.10">
    <property type="entry name" value="ABC transporter type 1, transmembrane domain"/>
    <property type="match status" value="3"/>
</dbReference>
<dbReference type="Gene3D" id="3.40.50.300">
    <property type="entry name" value="P-loop containing nucleotide triphosphate hydrolases"/>
    <property type="match status" value="2"/>
</dbReference>
<keyword evidence="9 12" id="KW-1133">Transmembrane helix</keyword>
<dbReference type="SUPFAM" id="SSF90123">
    <property type="entry name" value="ABC transporter transmembrane region"/>
    <property type="match status" value="2"/>
</dbReference>